<comment type="caution">
    <text evidence="1">The sequence shown here is derived from an EMBL/GenBank/DDBJ whole genome shotgun (WGS) entry which is preliminary data.</text>
</comment>
<protein>
    <submittedName>
        <fullName evidence="1">Formin-like protein 3 isoform X2</fullName>
    </submittedName>
</protein>
<evidence type="ECO:0000313" key="2">
    <source>
        <dbReference type="Proteomes" id="UP001140949"/>
    </source>
</evidence>
<proteinExistence type="predicted"/>
<reference evidence="1" key="1">
    <citation type="journal article" date="2023" name="GigaByte">
        <title>Genome assembly of the bearded iris, Iris pallida Lam.</title>
        <authorList>
            <person name="Bruccoleri R.E."/>
            <person name="Oakeley E.J."/>
            <person name="Faust A.M.E."/>
            <person name="Altorfer M."/>
            <person name="Dessus-Babus S."/>
            <person name="Burckhardt D."/>
            <person name="Oertli M."/>
            <person name="Naumann U."/>
            <person name="Petersen F."/>
            <person name="Wong J."/>
        </authorList>
    </citation>
    <scope>NUCLEOTIDE SEQUENCE</scope>
    <source>
        <strain evidence="1">GSM-AAB239-AS_SAM_17_03QT</strain>
    </source>
</reference>
<keyword evidence="2" id="KW-1185">Reference proteome</keyword>
<accession>A0AAX6H553</accession>
<sequence>MPLYEAASVTEALGWRRGRGRGGWLLVGWVQRLVQAPRSVVRKNEWREHTHGGPTPRIWAVSTEMAGTSDGRESCESPTPVGADCWLRQWRPQQLSGNISAKRYGGRAVVVPCAASGALDRVVGRGLDHGAVITGEVVAGGGHYMTGWLG</sequence>
<dbReference type="AlphaFoldDB" id="A0AAX6H553"/>
<organism evidence="1 2">
    <name type="scientific">Iris pallida</name>
    <name type="common">Sweet iris</name>
    <dbReference type="NCBI Taxonomy" id="29817"/>
    <lineage>
        <taxon>Eukaryota</taxon>
        <taxon>Viridiplantae</taxon>
        <taxon>Streptophyta</taxon>
        <taxon>Embryophyta</taxon>
        <taxon>Tracheophyta</taxon>
        <taxon>Spermatophyta</taxon>
        <taxon>Magnoliopsida</taxon>
        <taxon>Liliopsida</taxon>
        <taxon>Asparagales</taxon>
        <taxon>Iridaceae</taxon>
        <taxon>Iridoideae</taxon>
        <taxon>Irideae</taxon>
        <taxon>Iris</taxon>
    </lineage>
</organism>
<reference evidence="1" key="2">
    <citation type="submission" date="2023-04" db="EMBL/GenBank/DDBJ databases">
        <authorList>
            <person name="Bruccoleri R.E."/>
            <person name="Oakeley E.J."/>
            <person name="Faust A.-M."/>
            <person name="Dessus-Babus S."/>
            <person name="Altorfer M."/>
            <person name="Burckhardt D."/>
            <person name="Oertli M."/>
            <person name="Naumann U."/>
            <person name="Petersen F."/>
            <person name="Wong J."/>
        </authorList>
    </citation>
    <scope>NUCLEOTIDE SEQUENCE</scope>
    <source>
        <strain evidence="1">GSM-AAB239-AS_SAM_17_03QT</strain>
        <tissue evidence="1">Leaf</tissue>
    </source>
</reference>
<evidence type="ECO:0000313" key="1">
    <source>
        <dbReference type="EMBL" id="KAJ6835933.1"/>
    </source>
</evidence>
<dbReference type="Proteomes" id="UP001140949">
    <property type="component" value="Unassembled WGS sequence"/>
</dbReference>
<gene>
    <name evidence="1" type="ORF">M6B38_329420</name>
</gene>
<name>A0AAX6H553_IRIPA</name>
<dbReference type="EMBL" id="JANAVB010012707">
    <property type="protein sequence ID" value="KAJ6835933.1"/>
    <property type="molecule type" value="Genomic_DNA"/>
</dbReference>